<dbReference type="InterPro" id="IPR006639">
    <property type="entry name" value="Preselin/SPP"/>
</dbReference>
<feature type="transmembrane region" description="Helical" evidence="9">
    <location>
        <begin position="240"/>
        <end position="259"/>
    </location>
</feature>
<dbReference type="PANTHER" id="PTHR12174">
    <property type="entry name" value="SIGNAL PEPTIDE PEPTIDASE"/>
    <property type="match status" value="1"/>
</dbReference>
<dbReference type="AlphaFoldDB" id="A0AAD6D793"/>
<keyword evidence="6 9" id="KW-1133">Transmembrane helix</keyword>
<feature type="transmembrane region" description="Helical" evidence="9">
    <location>
        <begin position="137"/>
        <end position="157"/>
    </location>
</feature>
<accession>A0AAD6D793</accession>
<dbReference type="PANTHER" id="PTHR12174:SF23">
    <property type="entry name" value="MINOR HISTOCOMPATIBILITY ANTIGEN H13"/>
    <property type="match status" value="1"/>
</dbReference>
<proteinExistence type="inferred from homology"/>
<evidence type="ECO:0000256" key="8">
    <source>
        <dbReference type="SAM" id="MobiDB-lite"/>
    </source>
</evidence>
<evidence type="ECO:0000313" key="10">
    <source>
        <dbReference type="EMBL" id="KAJ5557243.1"/>
    </source>
</evidence>
<dbReference type="Proteomes" id="UP001220324">
    <property type="component" value="Unassembled WGS sequence"/>
</dbReference>
<feature type="transmembrane region" description="Helical" evidence="9">
    <location>
        <begin position="453"/>
        <end position="471"/>
    </location>
</feature>
<dbReference type="GO" id="GO:0098554">
    <property type="term" value="C:cytoplasmic side of endoplasmic reticulum membrane"/>
    <property type="evidence" value="ECO:0007669"/>
    <property type="project" value="TreeGrafter"/>
</dbReference>
<name>A0AAD6D793_9EURO</name>
<protein>
    <submittedName>
        <fullName evidence="10">Peptidase A22B signal peptide peptidase</fullName>
    </submittedName>
</protein>
<evidence type="ECO:0000256" key="5">
    <source>
        <dbReference type="ARBA" id="ARBA00022824"/>
    </source>
</evidence>
<dbReference type="EMBL" id="JAQIZZ010000001">
    <property type="protein sequence ID" value="KAJ5557243.1"/>
    <property type="molecule type" value="Genomic_DNA"/>
</dbReference>
<keyword evidence="4" id="KW-0378">Hydrolase</keyword>
<organism evidence="10 11">
    <name type="scientific">Penicillium frequentans</name>
    <dbReference type="NCBI Taxonomy" id="3151616"/>
    <lineage>
        <taxon>Eukaryota</taxon>
        <taxon>Fungi</taxon>
        <taxon>Dikarya</taxon>
        <taxon>Ascomycota</taxon>
        <taxon>Pezizomycotina</taxon>
        <taxon>Eurotiomycetes</taxon>
        <taxon>Eurotiomycetidae</taxon>
        <taxon>Eurotiales</taxon>
        <taxon>Aspergillaceae</taxon>
        <taxon>Penicillium</taxon>
    </lineage>
</organism>
<evidence type="ECO:0000256" key="3">
    <source>
        <dbReference type="ARBA" id="ARBA00022692"/>
    </source>
</evidence>
<feature type="transmembrane region" description="Helical" evidence="9">
    <location>
        <begin position="265"/>
        <end position="281"/>
    </location>
</feature>
<feature type="transmembrane region" description="Helical" evidence="9">
    <location>
        <begin position="35"/>
        <end position="55"/>
    </location>
</feature>
<dbReference type="GO" id="GO:0033619">
    <property type="term" value="P:membrane protein proteolysis"/>
    <property type="evidence" value="ECO:0007669"/>
    <property type="project" value="TreeGrafter"/>
</dbReference>
<dbReference type="InterPro" id="IPR007369">
    <property type="entry name" value="Peptidase_A22B_SPP"/>
</dbReference>
<dbReference type="SMART" id="SM00730">
    <property type="entry name" value="PSN"/>
    <property type="match status" value="1"/>
</dbReference>
<feature type="compositionally biased region" description="Basic and acidic residues" evidence="8">
    <location>
        <begin position="533"/>
        <end position="567"/>
    </location>
</feature>
<dbReference type="GO" id="GO:0098553">
    <property type="term" value="C:lumenal side of endoplasmic reticulum membrane"/>
    <property type="evidence" value="ECO:0007669"/>
    <property type="project" value="TreeGrafter"/>
</dbReference>
<keyword evidence="7 9" id="KW-0472">Membrane</keyword>
<dbReference type="GO" id="GO:0042500">
    <property type="term" value="F:aspartic endopeptidase activity, intramembrane cleaving"/>
    <property type="evidence" value="ECO:0007669"/>
    <property type="project" value="InterPro"/>
</dbReference>
<feature type="transmembrane region" description="Helical" evidence="9">
    <location>
        <begin position="293"/>
        <end position="317"/>
    </location>
</feature>
<feature type="transmembrane region" description="Helical" evidence="9">
    <location>
        <begin position="99"/>
        <end position="117"/>
    </location>
</feature>
<feature type="region of interest" description="Disordered" evidence="8">
    <location>
        <begin position="529"/>
        <end position="567"/>
    </location>
</feature>
<feature type="compositionally biased region" description="Basic and acidic residues" evidence="8">
    <location>
        <begin position="493"/>
        <end position="509"/>
    </location>
</feature>
<feature type="compositionally biased region" description="Acidic residues" evidence="8">
    <location>
        <begin position="483"/>
        <end position="492"/>
    </location>
</feature>
<comment type="caution">
    <text evidence="10">The sequence shown here is derived from an EMBL/GenBank/DDBJ whole genome shotgun (WGS) entry which is preliminary data.</text>
</comment>
<feature type="region of interest" description="Disordered" evidence="8">
    <location>
        <begin position="483"/>
        <end position="509"/>
    </location>
</feature>
<feature type="transmembrane region" description="Helical" evidence="9">
    <location>
        <begin position="337"/>
        <end position="360"/>
    </location>
</feature>
<keyword evidence="5" id="KW-0256">Endoplasmic reticulum</keyword>
<feature type="region of interest" description="Disordered" evidence="8">
    <location>
        <begin position="584"/>
        <end position="630"/>
    </location>
</feature>
<feature type="compositionally biased region" description="Acidic residues" evidence="8">
    <location>
        <begin position="71"/>
        <end position="86"/>
    </location>
</feature>
<evidence type="ECO:0000256" key="4">
    <source>
        <dbReference type="ARBA" id="ARBA00022801"/>
    </source>
</evidence>
<keyword evidence="11" id="KW-1185">Reference proteome</keyword>
<keyword evidence="3 9" id="KW-0812">Transmembrane</keyword>
<reference evidence="10 11" key="1">
    <citation type="journal article" date="2023" name="IMA Fungus">
        <title>Comparative genomic study of the Penicillium genus elucidates a diverse pangenome and 15 lateral gene transfer events.</title>
        <authorList>
            <person name="Petersen C."/>
            <person name="Sorensen T."/>
            <person name="Nielsen M.R."/>
            <person name="Sondergaard T.E."/>
            <person name="Sorensen J.L."/>
            <person name="Fitzpatrick D.A."/>
            <person name="Frisvad J.C."/>
            <person name="Nielsen K.L."/>
        </authorList>
    </citation>
    <scope>NUCLEOTIDE SEQUENCE [LARGE SCALE GENOMIC DNA]</scope>
    <source>
        <strain evidence="10 11">IBT 35679</strain>
    </source>
</reference>
<comment type="similarity">
    <text evidence="2">Belongs to the peptidase A22B family.</text>
</comment>
<comment type="subcellular location">
    <subcellularLocation>
        <location evidence="1">Endoplasmic reticulum membrane</location>
        <topology evidence="1">Multi-pass membrane protein</topology>
    </subcellularLocation>
</comment>
<evidence type="ECO:0000313" key="11">
    <source>
        <dbReference type="Proteomes" id="UP001220324"/>
    </source>
</evidence>
<dbReference type="Pfam" id="PF04258">
    <property type="entry name" value="Peptidase_A22B"/>
    <property type="match status" value="1"/>
</dbReference>
<evidence type="ECO:0000256" key="7">
    <source>
        <dbReference type="ARBA" id="ARBA00023136"/>
    </source>
</evidence>
<evidence type="ECO:0000256" key="1">
    <source>
        <dbReference type="ARBA" id="ARBA00004477"/>
    </source>
</evidence>
<feature type="region of interest" description="Disordered" evidence="8">
    <location>
        <begin position="59"/>
        <end position="90"/>
    </location>
</feature>
<sequence>MSAANIMSEDNINPLVDFIAHAFYYLPRLGPELSLYGHLLVSALFPIWIAAHAALSRPSSAAKPPKKSDKDYDEDGDDEEGEDEEGPVEKLEGLQPSDALMFPLMAGLTLCSLYAALKWLKDPSIVNKILGFYFSQMGMFFAVAFLKDILLFGRSFIFPKYYRHQGRIFHAKQSERVFKIKTTDEVNSPGHVRISPLPGVFGRIPLPGFVLNQLWACRNASYQQLRLRFHIRGLFNIKPLVGLLDLLSVTVALVAVAYFQFVEKPWWLTNFLGFSFSYGTMQLMSPTTFGTGSLILTSLFFYDIYFVFFTPVMVHVAKNLDVPIKLMFPRTDETGEPAHAMLGLGDIVIPGMMVCLALRFDLFLYYRFKGAQKANIEGLDGEIAKPEYQRATGLWGERFWAPSVRTKEAEVKPPYHDARAFPKVYFTASIVGYVAGMIATLVVMQKFNHAQPALLYLVPGILISLWGTALARGEVRLMLDFSDAEEDEEEEGEEKKGSDKKLTDAEAEPAKDGVKGLFMRILSGDTTVFSSKPEQKKEDVNEKTESEESKTSKTKESTADKFKAKNPEDDLDLITFSISFPGKKHAKRGIDYDENPTKDEGLVMIPGPIDDDDERPLKKRRGTPRRPTLE</sequence>
<gene>
    <name evidence="10" type="ORF">N7494_001158</name>
</gene>
<feature type="compositionally biased region" description="Basic and acidic residues" evidence="8">
    <location>
        <begin position="588"/>
        <end position="601"/>
    </location>
</feature>
<dbReference type="GO" id="GO:0006465">
    <property type="term" value="P:signal peptide processing"/>
    <property type="evidence" value="ECO:0007669"/>
    <property type="project" value="TreeGrafter"/>
</dbReference>
<evidence type="ECO:0000256" key="2">
    <source>
        <dbReference type="ARBA" id="ARBA00006859"/>
    </source>
</evidence>
<feature type="transmembrane region" description="Helical" evidence="9">
    <location>
        <begin position="424"/>
        <end position="447"/>
    </location>
</feature>
<evidence type="ECO:0000256" key="6">
    <source>
        <dbReference type="ARBA" id="ARBA00022989"/>
    </source>
</evidence>
<evidence type="ECO:0000256" key="9">
    <source>
        <dbReference type="SAM" id="Phobius"/>
    </source>
</evidence>